<gene>
    <name evidence="1" type="ORF">ACEZDE_10660</name>
</gene>
<protein>
    <submittedName>
        <fullName evidence="1">Uncharacterized protein</fullName>
    </submittedName>
</protein>
<proteinExistence type="predicted"/>
<evidence type="ECO:0000313" key="2">
    <source>
        <dbReference type="Proteomes" id="UP001592531"/>
    </source>
</evidence>
<keyword evidence="2" id="KW-1185">Reference proteome</keyword>
<sequence>MPQESGYLASDGSGPVRPVRRPRLLAWYGSDAEGDGGAGWSLLAANGRELARGAVLYRTDRELGDALRELRADRRALRYLVLQRQGRSWTWVAHLPGRRSGVREGAAIARSARTYLRQDQCRKGMAGFPAALEQLRGSDWDAVLPEPRRW</sequence>
<evidence type="ECO:0000313" key="1">
    <source>
        <dbReference type="EMBL" id="MFC1417105.1"/>
    </source>
</evidence>
<name>A0ABV6VTJ9_9ACTN</name>
<dbReference type="EMBL" id="JBHFAB010000006">
    <property type="protein sequence ID" value="MFC1417105.1"/>
    <property type="molecule type" value="Genomic_DNA"/>
</dbReference>
<organism evidence="1 2">
    <name type="scientific">Streptacidiphilus cavernicola</name>
    <dbReference type="NCBI Taxonomy" id="3342716"/>
    <lineage>
        <taxon>Bacteria</taxon>
        <taxon>Bacillati</taxon>
        <taxon>Actinomycetota</taxon>
        <taxon>Actinomycetes</taxon>
        <taxon>Kitasatosporales</taxon>
        <taxon>Streptomycetaceae</taxon>
        <taxon>Streptacidiphilus</taxon>
    </lineage>
</organism>
<reference evidence="1 2" key="1">
    <citation type="submission" date="2024-09" db="EMBL/GenBank/DDBJ databases">
        <authorList>
            <person name="Lee S.D."/>
        </authorList>
    </citation>
    <scope>NUCLEOTIDE SEQUENCE [LARGE SCALE GENOMIC DNA]</scope>
    <source>
        <strain evidence="1 2">N8-3</strain>
    </source>
</reference>
<accession>A0ABV6VTJ9</accession>
<dbReference type="RefSeq" id="WP_380534916.1">
    <property type="nucleotide sequence ID" value="NZ_JBHFAB010000006.1"/>
</dbReference>
<dbReference type="Proteomes" id="UP001592531">
    <property type="component" value="Unassembled WGS sequence"/>
</dbReference>
<comment type="caution">
    <text evidence="1">The sequence shown here is derived from an EMBL/GenBank/DDBJ whole genome shotgun (WGS) entry which is preliminary data.</text>
</comment>